<proteinExistence type="predicted"/>
<dbReference type="Gene3D" id="3.40.50.1390">
    <property type="entry name" value="Resolvase, N-terminal catalytic domain"/>
    <property type="match status" value="1"/>
</dbReference>
<reference evidence="4 5" key="1">
    <citation type="submission" date="2020-08" db="EMBL/GenBank/DDBJ databases">
        <title>Cohnella phylogeny.</title>
        <authorList>
            <person name="Dunlap C."/>
        </authorList>
    </citation>
    <scope>NUCLEOTIDE SEQUENCE [LARGE SCALE GENOMIC DNA]</scope>
    <source>
        <strain evidence="4 5">DSM 25239</strain>
    </source>
</reference>
<sequence length="96" mass="11279">MKAYIYARTSTELQDPASQVELCQKYAEENGYEVKDVFIDRGYSATDDRPRFSKLNEALEKEKAVVIVAHIDRLFERDKDKFQEFNFKYEVKSVKG</sequence>
<dbReference type="GO" id="GO:0003677">
    <property type="term" value="F:DNA binding"/>
    <property type="evidence" value="ECO:0007669"/>
    <property type="project" value="UniProtKB-KW"/>
</dbReference>
<dbReference type="InterPro" id="IPR036162">
    <property type="entry name" value="Resolvase-like_N_sf"/>
</dbReference>
<evidence type="ECO:0000256" key="1">
    <source>
        <dbReference type="ARBA" id="ARBA00023125"/>
    </source>
</evidence>
<dbReference type="SMART" id="SM00857">
    <property type="entry name" value="Resolvase"/>
    <property type="match status" value="1"/>
</dbReference>
<dbReference type="PROSITE" id="PS51736">
    <property type="entry name" value="RECOMBINASES_3"/>
    <property type="match status" value="1"/>
</dbReference>
<dbReference type="RefSeq" id="WP_185138331.1">
    <property type="nucleotide sequence ID" value="NZ_JACJVR010000090.1"/>
</dbReference>
<keyword evidence="5" id="KW-1185">Reference proteome</keyword>
<comment type="caution">
    <text evidence="4">The sequence shown here is derived from an EMBL/GenBank/DDBJ whole genome shotgun (WGS) entry which is preliminary data.</text>
</comment>
<dbReference type="EMBL" id="JACJVR010000090">
    <property type="protein sequence ID" value="MBB6694361.1"/>
    <property type="molecule type" value="Genomic_DNA"/>
</dbReference>
<accession>A0A841U8L5</accession>
<name>A0A841U8L5_9BACL</name>
<organism evidence="4 5">
    <name type="scientific">Cohnella xylanilytica</name>
    <dbReference type="NCBI Taxonomy" id="557555"/>
    <lineage>
        <taxon>Bacteria</taxon>
        <taxon>Bacillati</taxon>
        <taxon>Bacillota</taxon>
        <taxon>Bacilli</taxon>
        <taxon>Bacillales</taxon>
        <taxon>Paenibacillaceae</taxon>
        <taxon>Cohnella</taxon>
    </lineage>
</organism>
<dbReference type="SUPFAM" id="SSF53041">
    <property type="entry name" value="Resolvase-like"/>
    <property type="match status" value="1"/>
</dbReference>
<keyword evidence="1" id="KW-0238">DNA-binding</keyword>
<dbReference type="InterPro" id="IPR050639">
    <property type="entry name" value="SSR_resolvase"/>
</dbReference>
<dbReference type="PANTHER" id="PTHR30461">
    <property type="entry name" value="DNA-INVERTASE FROM LAMBDOID PROPHAGE"/>
    <property type="match status" value="1"/>
</dbReference>
<evidence type="ECO:0000256" key="2">
    <source>
        <dbReference type="ARBA" id="ARBA00023172"/>
    </source>
</evidence>
<evidence type="ECO:0000313" key="4">
    <source>
        <dbReference type="EMBL" id="MBB6694361.1"/>
    </source>
</evidence>
<protein>
    <submittedName>
        <fullName evidence="4">Recombinase family protein</fullName>
    </submittedName>
</protein>
<dbReference type="PANTHER" id="PTHR30461:SF2">
    <property type="entry name" value="SERINE RECOMBINASE PINE-RELATED"/>
    <property type="match status" value="1"/>
</dbReference>
<gene>
    <name evidence="4" type="ORF">H7B90_23475</name>
</gene>
<dbReference type="InterPro" id="IPR006119">
    <property type="entry name" value="Resolv_N"/>
</dbReference>
<evidence type="ECO:0000259" key="3">
    <source>
        <dbReference type="PROSITE" id="PS51736"/>
    </source>
</evidence>
<keyword evidence="2" id="KW-0233">DNA recombination</keyword>
<dbReference type="AlphaFoldDB" id="A0A841U8L5"/>
<dbReference type="CDD" id="cd00338">
    <property type="entry name" value="Ser_Recombinase"/>
    <property type="match status" value="1"/>
</dbReference>
<dbReference type="GO" id="GO:0000150">
    <property type="term" value="F:DNA strand exchange activity"/>
    <property type="evidence" value="ECO:0007669"/>
    <property type="project" value="InterPro"/>
</dbReference>
<evidence type="ECO:0000313" key="5">
    <source>
        <dbReference type="Proteomes" id="UP000553776"/>
    </source>
</evidence>
<dbReference type="Proteomes" id="UP000553776">
    <property type="component" value="Unassembled WGS sequence"/>
</dbReference>
<dbReference type="Pfam" id="PF00239">
    <property type="entry name" value="Resolvase"/>
    <property type="match status" value="1"/>
</dbReference>
<feature type="domain" description="Resolvase/invertase-type recombinase catalytic" evidence="3">
    <location>
        <begin position="2"/>
        <end position="96"/>
    </location>
</feature>